<keyword evidence="1" id="KW-0175">Coiled coil</keyword>
<evidence type="ECO:0000256" key="1">
    <source>
        <dbReference type="SAM" id="Coils"/>
    </source>
</evidence>
<protein>
    <submittedName>
        <fullName evidence="3">Uncharacterized protein</fullName>
    </submittedName>
</protein>
<keyword evidence="4" id="KW-1185">Reference proteome</keyword>
<name>A0AAN8TH86_SOLBU</name>
<gene>
    <name evidence="3" type="ORF">RDI58_015590</name>
</gene>
<feature type="coiled-coil region" evidence="1">
    <location>
        <begin position="268"/>
        <end position="295"/>
    </location>
</feature>
<evidence type="ECO:0000313" key="3">
    <source>
        <dbReference type="EMBL" id="KAK6787065.1"/>
    </source>
</evidence>
<feature type="compositionally biased region" description="Low complexity" evidence="2">
    <location>
        <begin position="207"/>
        <end position="220"/>
    </location>
</feature>
<sequence>MVSGAIKMKRADVVLMETSSSTSSSNSNSNGVIATTEDRRIRIDNPFTLKVGQVFTGFGIGCGIGIGVGRPLNLGAIPMLNQVMTATRGATDAFSGVGRHVNNSLKKVGAKGIEAGVGCGVGFGHGFGVGLAVKRGVVERIQLYLIQATSKLMMKSGMSPGLSIGQGILPPSLQAGMKTVSEASVQNPLGIANPLEVKVPHSSSPDLTNRNTNSLSSNENDTSRANVGSSDASYISRTEKVISNFLQSPLVKGEDSTTNEMSDRLGSVNNLLHMVLKHQQAIDELMQENEKLREILVKDLKISPSKLQTSYSSGSFQENSRLHPKKNQAMLLPCIKALDGEVTSPSEGPGAGPDTGPGPMGAGGEAGISGAGDMLTDGPGLIVGGNATGAGGDITGGLGITAGDGATMLEGGIVGA</sequence>
<organism evidence="3 4">
    <name type="scientific">Solanum bulbocastanum</name>
    <name type="common">Wild potato</name>
    <dbReference type="NCBI Taxonomy" id="147425"/>
    <lineage>
        <taxon>Eukaryota</taxon>
        <taxon>Viridiplantae</taxon>
        <taxon>Streptophyta</taxon>
        <taxon>Embryophyta</taxon>
        <taxon>Tracheophyta</taxon>
        <taxon>Spermatophyta</taxon>
        <taxon>Magnoliopsida</taxon>
        <taxon>eudicotyledons</taxon>
        <taxon>Gunneridae</taxon>
        <taxon>Pentapetalae</taxon>
        <taxon>asterids</taxon>
        <taxon>lamiids</taxon>
        <taxon>Solanales</taxon>
        <taxon>Solanaceae</taxon>
        <taxon>Solanoideae</taxon>
        <taxon>Solaneae</taxon>
        <taxon>Solanum</taxon>
    </lineage>
</organism>
<evidence type="ECO:0000256" key="2">
    <source>
        <dbReference type="SAM" id="MobiDB-lite"/>
    </source>
</evidence>
<evidence type="ECO:0000313" key="4">
    <source>
        <dbReference type="Proteomes" id="UP001371456"/>
    </source>
</evidence>
<dbReference type="PANTHER" id="PTHR36051:SF2">
    <property type="entry name" value="DYNAMIN"/>
    <property type="match status" value="1"/>
</dbReference>
<proteinExistence type="predicted"/>
<accession>A0AAN8TH86</accession>
<comment type="caution">
    <text evidence="3">The sequence shown here is derived from an EMBL/GenBank/DDBJ whole genome shotgun (WGS) entry which is preliminary data.</text>
</comment>
<feature type="compositionally biased region" description="Gly residues" evidence="2">
    <location>
        <begin position="349"/>
        <end position="369"/>
    </location>
</feature>
<dbReference type="AlphaFoldDB" id="A0AAN8TH86"/>
<feature type="region of interest" description="Disordered" evidence="2">
    <location>
        <begin position="195"/>
        <end position="231"/>
    </location>
</feature>
<dbReference type="PANTHER" id="PTHR36051">
    <property type="entry name" value="DYNAMIN"/>
    <property type="match status" value="1"/>
</dbReference>
<dbReference type="Proteomes" id="UP001371456">
    <property type="component" value="Unassembled WGS sequence"/>
</dbReference>
<dbReference type="EMBL" id="JBANQN010000006">
    <property type="protein sequence ID" value="KAK6787065.1"/>
    <property type="molecule type" value="Genomic_DNA"/>
</dbReference>
<reference evidence="3 4" key="1">
    <citation type="submission" date="2024-02" db="EMBL/GenBank/DDBJ databases">
        <title>de novo genome assembly of Solanum bulbocastanum strain 11H21.</title>
        <authorList>
            <person name="Hosaka A.J."/>
        </authorList>
    </citation>
    <scope>NUCLEOTIDE SEQUENCE [LARGE SCALE GENOMIC DNA]</scope>
    <source>
        <tissue evidence="3">Young leaves</tissue>
    </source>
</reference>
<feature type="region of interest" description="Disordered" evidence="2">
    <location>
        <begin position="340"/>
        <end position="369"/>
    </location>
</feature>